<organism evidence="2 3">
    <name type="scientific">Vibrio mediterranei</name>
    <dbReference type="NCBI Taxonomy" id="689"/>
    <lineage>
        <taxon>Bacteria</taxon>
        <taxon>Pseudomonadati</taxon>
        <taxon>Pseudomonadota</taxon>
        <taxon>Gammaproteobacteria</taxon>
        <taxon>Vibrionales</taxon>
        <taxon>Vibrionaceae</taxon>
        <taxon>Vibrio</taxon>
    </lineage>
</organism>
<feature type="chain" id="PRO_5018123874" evidence="1">
    <location>
        <begin position="23"/>
        <end position="347"/>
    </location>
</feature>
<evidence type="ECO:0000313" key="2">
    <source>
        <dbReference type="EMBL" id="AYV20026.1"/>
    </source>
</evidence>
<keyword evidence="1" id="KW-0732">Signal</keyword>
<dbReference type="AlphaFoldDB" id="A0A3G4V5H4"/>
<dbReference type="PANTHER" id="PTHR35271:SF1">
    <property type="entry name" value="ABC TRANSPORTER, SUBSTRATE-BINDING LIPOPROTEIN"/>
    <property type="match status" value="1"/>
</dbReference>
<gene>
    <name evidence="2" type="ORF">ECB94_01370</name>
</gene>
<evidence type="ECO:0000313" key="3">
    <source>
        <dbReference type="Proteomes" id="UP000279760"/>
    </source>
</evidence>
<dbReference type="InterPro" id="IPR007487">
    <property type="entry name" value="ABC_transpt-TYRBP-like"/>
</dbReference>
<dbReference type="CDD" id="cd06325">
    <property type="entry name" value="PBP1_ABC_unchar_transporter"/>
    <property type="match status" value="1"/>
</dbReference>
<dbReference type="EMBL" id="CP033577">
    <property type="protein sequence ID" value="AYV20026.1"/>
    <property type="molecule type" value="Genomic_DNA"/>
</dbReference>
<evidence type="ECO:0000256" key="1">
    <source>
        <dbReference type="SAM" id="SignalP"/>
    </source>
</evidence>
<dbReference type="Gene3D" id="3.40.50.2300">
    <property type="match status" value="2"/>
</dbReference>
<feature type="signal peptide" evidence="1">
    <location>
        <begin position="1"/>
        <end position="22"/>
    </location>
</feature>
<dbReference type="Proteomes" id="UP000279760">
    <property type="component" value="Chromosome 1"/>
</dbReference>
<accession>A0A3G4V5H4</accession>
<dbReference type="RefSeq" id="WP_006070765.1">
    <property type="nucleotide sequence ID" value="NZ_CP033577.1"/>
</dbReference>
<name>A0A3G4V5H4_9VIBR</name>
<sequence>MIKSLQSIVLIVTLLLTSIVSANEDSPNSNLQDSKHVVMLLWRGVTQAEQGFVDEMNKNDSVRITILDADKNRETLAKHIDSLEGLRPDLVYTFGTTITLSLLGSTNAPTKFNSSGEIPVVFNIVSDPIGSKIVDSVDSSQRAQNYTGVSHIVPYEVQLNVIKELGDIRTVGILFNPLENNSQIAANTLLAVATQNGINVKRYPVQKTTNGIEKANIQSLVVEMKNDDVDLVYLPADSLLISNAKVITDIVHSAGLPTFSATESPIRNSGALVGVVSRYYYAGQFAAFKAQQILTEDTFAGDIPIETLQQFSYIVNADTANLIGYFPPVSMLKISELVRNKDVLETP</sequence>
<proteinExistence type="predicted"/>
<protein>
    <submittedName>
        <fullName evidence="2">ABC transporter substrate-binding protein</fullName>
    </submittedName>
</protein>
<reference evidence="2 3" key="1">
    <citation type="submission" date="2018-11" db="EMBL/GenBank/DDBJ databases">
        <title>Complete Genome Sequence of Vbrio mediterranei 117-T6: a Potential Pathogen Bacteria Isolated from the Conchocelis of Pyropia.</title>
        <authorList>
            <person name="Liu Q."/>
        </authorList>
    </citation>
    <scope>NUCLEOTIDE SEQUENCE [LARGE SCALE GENOMIC DNA]</scope>
    <source>
        <strain evidence="2 3">117-T6</strain>
    </source>
</reference>
<dbReference type="Pfam" id="PF04392">
    <property type="entry name" value="ABC_sub_bind"/>
    <property type="match status" value="1"/>
</dbReference>
<dbReference type="PANTHER" id="PTHR35271">
    <property type="entry name" value="ABC TRANSPORTER, SUBSTRATE-BINDING LIPOPROTEIN-RELATED"/>
    <property type="match status" value="1"/>
</dbReference>